<accession>A0A366XRX3</accession>
<dbReference type="InterPro" id="IPR000700">
    <property type="entry name" value="PAS-assoc_C"/>
</dbReference>
<dbReference type="Gene3D" id="3.30.450.20">
    <property type="entry name" value="PAS domain"/>
    <property type="match status" value="2"/>
</dbReference>
<name>A0A366XRX3_9BACI</name>
<dbReference type="NCBIfam" id="TIGR00229">
    <property type="entry name" value="sensory_box"/>
    <property type="match status" value="1"/>
</dbReference>
<keyword evidence="3" id="KW-1185">Reference proteome</keyword>
<evidence type="ECO:0000259" key="1">
    <source>
        <dbReference type="PROSITE" id="PS50113"/>
    </source>
</evidence>
<dbReference type="EMBL" id="QOCW01000022">
    <property type="protein sequence ID" value="RBW68298.1"/>
    <property type="molecule type" value="Genomic_DNA"/>
</dbReference>
<sequence>MSYYGEKDSELAEYSPFYKEALLYCKKSDQDVWKQGNTMRGEERIPQKDGRNKVLDVIKVPLYYSDGSRKGLVIFGRDITNQKDEEEKHSESEAKYRELFNNTNDAILLAEVEKQSDYFRFIDVNEPACRLSEYDRNELLSIVDFDVTARIQ</sequence>
<dbReference type="AlphaFoldDB" id="A0A366XRX3"/>
<evidence type="ECO:0000313" key="3">
    <source>
        <dbReference type="Proteomes" id="UP000253314"/>
    </source>
</evidence>
<dbReference type="RefSeq" id="WP_113807335.1">
    <property type="nucleotide sequence ID" value="NZ_QOCW01000022.1"/>
</dbReference>
<dbReference type="InterPro" id="IPR035965">
    <property type="entry name" value="PAS-like_dom_sf"/>
</dbReference>
<organism evidence="2 3">
    <name type="scientific">Bacillus taeanensis</name>
    <dbReference type="NCBI Taxonomy" id="273032"/>
    <lineage>
        <taxon>Bacteria</taxon>
        <taxon>Bacillati</taxon>
        <taxon>Bacillota</taxon>
        <taxon>Bacilli</taxon>
        <taxon>Bacillales</taxon>
        <taxon>Bacillaceae</taxon>
        <taxon>Bacillus</taxon>
    </lineage>
</organism>
<dbReference type="PROSITE" id="PS50113">
    <property type="entry name" value="PAC"/>
    <property type="match status" value="1"/>
</dbReference>
<dbReference type="InterPro" id="IPR000014">
    <property type="entry name" value="PAS"/>
</dbReference>
<protein>
    <recommendedName>
        <fullName evidence="1">PAC domain-containing protein</fullName>
    </recommendedName>
</protein>
<comment type="caution">
    <text evidence="2">The sequence shown here is derived from an EMBL/GenBank/DDBJ whole genome shotgun (WGS) entry which is preliminary data.</text>
</comment>
<gene>
    <name evidence="2" type="ORF">DS031_17400</name>
</gene>
<dbReference type="OrthoDB" id="9815750at2"/>
<feature type="domain" description="PAC" evidence="1">
    <location>
        <begin position="39"/>
        <end position="91"/>
    </location>
</feature>
<dbReference type="SUPFAM" id="SSF55785">
    <property type="entry name" value="PYP-like sensor domain (PAS domain)"/>
    <property type="match status" value="2"/>
</dbReference>
<reference evidence="2 3" key="1">
    <citation type="submission" date="2018-07" db="EMBL/GenBank/DDBJ databases">
        <title>Lottiidibacillus patelloidae gen. nov., sp. nov., isolated from the intestinal tract of a marine limpet and the reclassification of B. taeanensis BH030017T, B. algicola KMM 3737T and B. hwajinpoensis SW-72T as genus Lottiidibacillus.</title>
        <authorList>
            <person name="Liu R."/>
            <person name="Huang Z."/>
        </authorList>
    </citation>
    <scope>NUCLEOTIDE SEQUENCE [LARGE SCALE GENOMIC DNA]</scope>
    <source>
        <strain evidence="2 3">BH030017</strain>
    </source>
</reference>
<proteinExistence type="predicted"/>
<evidence type="ECO:0000313" key="2">
    <source>
        <dbReference type="EMBL" id="RBW68298.1"/>
    </source>
</evidence>
<dbReference type="Proteomes" id="UP000253314">
    <property type="component" value="Unassembled WGS sequence"/>
</dbReference>
<dbReference type="Pfam" id="PF13188">
    <property type="entry name" value="PAS_8"/>
    <property type="match status" value="1"/>
</dbReference>